<reference evidence="5" key="1">
    <citation type="submission" date="2015-07" db="EMBL/GenBank/DDBJ databases">
        <title>Lactobacillus ginsenosidimutans/EMML 3141/ whole genome sequencing.</title>
        <authorList>
            <person name="Kim M.K."/>
            <person name="Im W.-T."/>
            <person name="Srinivasan S."/>
            <person name="Lee J.-J."/>
        </authorList>
    </citation>
    <scope>NUCLEOTIDE SEQUENCE [LARGE SCALE GENOMIC DNA]</scope>
    <source>
        <strain evidence="5">EMML 3041</strain>
    </source>
</reference>
<dbReference type="Proteomes" id="UP000036106">
    <property type="component" value="Chromosome"/>
</dbReference>
<feature type="domain" description="CAAX prenyl protease 2/Lysostaphin resistance protein A-like" evidence="3">
    <location>
        <begin position="125"/>
        <end position="218"/>
    </location>
</feature>
<dbReference type="PANTHER" id="PTHR36435">
    <property type="entry name" value="SLR1288 PROTEIN"/>
    <property type="match status" value="1"/>
</dbReference>
<protein>
    <recommendedName>
        <fullName evidence="3">CAAX prenyl protease 2/Lysostaphin resistance protein A-like domain-containing protein</fullName>
    </recommendedName>
</protein>
<dbReference type="KEGG" id="lgn:ABM34_01585"/>
<dbReference type="GO" id="GO:0004175">
    <property type="term" value="F:endopeptidase activity"/>
    <property type="evidence" value="ECO:0007669"/>
    <property type="project" value="UniProtKB-ARBA"/>
</dbReference>
<gene>
    <name evidence="4" type="ORF">ABM34_01585</name>
</gene>
<feature type="transmembrane region" description="Helical" evidence="2">
    <location>
        <begin position="51"/>
        <end position="71"/>
    </location>
</feature>
<keyword evidence="2" id="KW-0812">Transmembrane</keyword>
<evidence type="ECO:0000256" key="1">
    <source>
        <dbReference type="ARBA" id="ARBA00009067"/>
    </source>
</evidence>
<feature type="transmembrane region" description="Helical" evidence="2">
    <location>
        <begin position="87"/>
        <end position="107"/>
    </location>
</feature>
<accession>A0A0H4QY18</accession>
<dbReference type="InterPro" id="IPR003675">
    <property type="entry name" value="Rce1/LyrA-like_dom"/>
</dbReference>
<evidence type="ECO:0000259" key="3">
    <source>
        <dbReference type="Pfam" id="PF02517"/>
    </source>
</evidence>
<dbReference type="InterPro" id="IPR052710">
    <property type="entry name" value="CAAX_protease"/>
</dbReference>
<dbReference type="STRING" id="1007676.ABM34_01585"/>
<name>A0A0H4QY18_9LACO</name>
<dbReference type="Pfam" id="PF02517">
    <property type="entry name" value="Rce1-like"/>
    <property type="match status" value="1"/>
</dbReference>
<proteinExistence type="inferred from homology"/>
<keyword evidence="5" id="KW-1185">Reference proteome</keyword>
<organism evidence="4 5">
    <name type="scientific">Companilactobacillus ginsenosidimutans</name>
    <dbReference type="NCBI Taxonomy" id="1007676"/>
    <lineage>
        <taxon>Bacteria</taxon>
        <taxon>Bacillati</taxon>
        <taxon>Bacillota</taxon>
        <taxon>Bacilli</taxon>
        <taxon>Lactobacillales</taxon>
        <taxon>Lactobacillaceae</taxon>
        <taxon>Companilactobacillus</taxon>
    </lineage>
</organism>
<sequence>MTNKNIQPQPFTSLFHIIAFIMLFIVEQIPLSILTFTKSMLGKNYEAYLKIAPIISLILMAVAGAILYLVFKRAQKFETKSFSTKTWITIIIGILAALAINYGLLPFMHAQNSNVDALTTLGQNSKILLVFSVLVISPIFEEILFRGIMMNWFFSNRPIISMLISGVVFGFAHAPFSHNMDWIYALSKILLGILLAVVYYRTKNIKADITVHFLNNFLSIVLAI</sequence>
<keyword evidence="2" id="KW-1133">Transmembrane helix</keyword>
<dbReference type="AlphaFoldDB" id="A0A0H4QY18"/>
<feature type="transmembrane region" description="Helical" evidence="2">
    <location>
        <begin position="157"/>
        <end position="176"/>
    </location>
</feature>
<dbReference type="PATRIC" id="fig|1007676.4.peg.332"/>
<keyword evidence="2" id="KW-0472">Membrane</keyword>
<feature type="transmembrane region" description="Helical" evidence="2">
    <location>
        <begin position="12"/>
        <end position="31"/>
    </location>
</feature>
<comment type="similarity">
    <text evidence="1">Belongs to the UPF0177 family.</text>
</comment>
<dbReference type="GO" id="GO:0080120">
    <property type="term" value="P:CAAX-box protein maturation"/>
    <property type="evidence" value="ECO:0007669"/>
    <property type="project" value="UniProtKB-ARBA"/>
</dbReference>
<evidence type="ECO:0000256" key="2">
    <source>
        <dbReference type="SAM" id="Phobius"/>
    </source>
</evidence>
<dbReference type="EMBL" id="CP012034">
    <property type="protein sequence ID" value="AKP66365.1"/>
    <property type="molecule type" value="Genomic_DNA"/>
</dbReference>
<evidence type="ECO:0000313" key="5">
    <source>
        <dbReference type="Proteomes" id="UP000036106"/>
    </source>
</evidence>
<feature type="transmembrane region" description="Helical" evidence="2">
    <location>
        <begin position="182"/>
        <end position="200"/>
    </location>
</feature>
<feature type="transmembrane region" description="Helical" evidence="2">
    <location>
        <begin position="127"/>
        <end position="145"/>
    </location>
</feature>
<dbReference type="OrthoDB" id="8607342at2"/>
<dbReference type="RefSeq" id="WP_048702656.1">
    <property type="nucleotide sequence ID" value="NZ_CP012034.1"/>
</dbReference>
<dbReference type="PANTHER" id="PTHR36435:SF1">
    <property type="entry name" value="CAAX AMINO TERMINAL PROTEASE FAMILY PROTEIN"/>
    <property type="match status" value="1"/>
</dbReference>
<evidence type="ECO:0000313" key="4">
    <source>
        <dbReference type="EMBL" id="AKP66365.1"/>
    </source>
</evidence>